<dbReference type="EMBL" id="BSPK01000064">
    <property type="protein sequence ID" value="GLS65180.1"/>
    <property type="molecule type" value="Genomic_DNA"/>
</dbReference>
<reference evidence="6 8" key="3">
    <citation type="submission" date="2019-07" db="EMBL/GenBank/DDBJ databases">
        <title>Whole genome shotgun sequence of Methylobacterium oxalidis NBRC 107715.</title>
        <authorList>
            <person name="Hosoyama A."/>
            <person name="Uohara A."/>
            <person name="Ohji S."/>
            <person name="Ichikawa N."/>
        </authorList>
    </citation>
    <scope>NUCLEOTIDE SEQUENCE [LARGE SCALE GENOMIC DNA]</scope>
    <source>
        <strain evidence="6 8">NBRC 107715</strain>
    </source>
</reference>
<evidence type="ECO:0000313" key="9">
    <source>
        <dbReference type="Proteomes" id="UP001156856"/>
    </source>
</evidence>
<dbReference type="Proteomes" id="UP000321960">
    <property type="component" value="Unassembled WGS sequence"/>
</dbReference>
<dbReference type="GO" id="GO:0051537">
    <property type="term" value="F:2 iron, 2 sulfur cluster binding"/>
    <property type="evidence" value="ECO:0007669"/>
    <property type="project" value="UniProtKB-KW"/>
</dbReference>
<evidence type="ECO:0000256" key="1">
    <source>
        <dbReference type="ARBA" id="ARBA00022714"/>
    </source>
</evidence>
<dbReference type="InterPro" id="IPR017941">
    <property type="entry name" value="Rieske_2Fe-2S"/>
</dbReference>
<dbReference type="SUPFAM" id="SSF50022">
    <property type="entry name" value="ISP domain"/>
    <property type="match status" value="1"/>
</dbReference>
<dbReference type="AlphaFoldDB" id="A0A512J876"/>
<evidence type="ECO:0000256" key="2">
    <source>
        <dbReference type="ARBA" id="ARBA00022723"/>
    </source>
</evidence>
<evidence type="ECO:0000313" key="8">
    <source>
        <dbReference type="Proteomes" id="UP000321960"/>
    </source>
</evidence>
<accession>A0A512J876</accession>
<reference evidence="9" key="2">
    <citation type="journal article" date="2019" name="Int. J. Syst. Evol. Microbiol.">
        <title>The Global Catalogue of Microorganisms (GCM) 10K type strain sequencing project: providing services to taxonomists for standard genome sequencing and annotation.</title>
        <authorList>
            <consortium name="The Broad Institute Genomics Platform"/>
            <consortium name="The Broad Institute Genome Sequencing Center for Infectious Disease"/>
            <person name="Wu L."/>
            <person name="Ma J."/>
        </authorList>
    </citation>
    <scope>NUCLEOTIDE SEQUENCE [LARGE SCALE GENOMIC DNA]</scope>
    <source>
        <strain evidence="9">NBRC 107715</strain>
    </source>
</reference>
<dbReference type="PROSITE" id="PS51296">
    <property type="entry name" value="RIESKE"/>
    <property type="match status" value="1"/>
</dbReference>
<keyword evidence="9" id="KW-1185">Reference proteome</keyword>
<dbReference type="Pfam" id="PF00355">
    <property type="entry name" value="Rieske"/>
    <property type="match status" value="1"/>
</dbReference>
<evidence type="ECO:0000256" key="3">
    <source>
        <dbReference type="ARBA" id="ARBA00023004"/>
    </source>
</evidence>
<keyword evidence="4" id="KW-0411">Iron-sulfur</keyword>
<dbReference type="Proteomes" id="UP001156856">
    <property type="component" value="Unassembled WGS sequence"/>
</dbReference>
<reference evidence="7" key="4">
    <citation type="submission" date="2023-01" db="EMBL/GenBank/DDBJ databases">
        <title>Draft genome sequence of Methylobacterium oxalidis strain NBRC 107715.</title>
        <authorList>
            <person name="Sun Q."/>
            <person name="Mori K."/>
        </authorList>
    </citation>
    <scope>NUCLEOTIDE SEQUENCE</scope>
    <source>
        <strain evidence="7">NBRC 107715</strain>
    </source>
</reference>
<keyword evidence="2" id="KW-0479">Metal-binding</keyword>
<keyword evidence="3" id="KW-0408">Iron</keyword>
<evidence type="ECO:0000256" key="4">
    <source>
        <dbReference type="ARBA" id="ARBA00023014"/>
    </source>
</evidence>
<evidence type="ECO:0000313" key="6">
    <source>
        <dbReference type="EMBL" id="GEP06161.1"/>
    </source>
</evidence>
<name>A0A512J876_9HYPH</name>
<dbReference type="EMBL" id="BJZU01000092">
    <property type="protein sequence ID" value="GEP06161.1"/>
    <property type="molecule type" value="Genomic_DNA"/>
</dbReference>
<feature type="domain" description="Rieske" evidence="5">
    <location>
        <begin position="4"/>
        <end position="99"/>
    </location>
</feature>
<dbReference type="InterPro" id="IPR036922">
    <property type="entry name" value="Rieske_2Fe-2S_sf"/>
</dbReference>
<proteinExistence type="predicted"/>
<dbReference type="RefSeq" id="WP_147027691.1">
    <property type="nucleotide sequence ID" value="NZ_BJZU01000092.1"/>
</dbReference>
<evidence type="ECO:0000313" key="7">
    <source>
        <dbReference type="EMBL" id="GLS65180.1"/>
    </source>
</evidence>
<dbReference type="OrthoDB" id="9800776at2"/>
<protein>
    <recommendedName>
        <fullName evidence="5">Rieske domain-containing protein</fullName>
    </recommendedName>
</protein>
<comment type="caution">
    <text evidence="6">The sequence shown here is derived from an EMBL/GenBank/DDBJ whole genome shotgun (WGS) entry which is preliminary data.</text>
</comment>
<reference evidence="7" key="1">
    <citation type="journal article" date="2014" name="Int. J. Syst. Evol. Microbiol.">
        <title>Complete genome of a new Firmicutes species belonging to the dominant human colonic microbiota ('Ruminococcus bicirculans') reveals two chromosomes and a selective capacity to utilize plant glucans.</title>
        <authorList>
            <consortium name="NISC Comparative Sequencing Program"/>
            <person name="Wegmann U."/>
            <person name="Louis P."/>
            <person name="Goesmann A."/>
            <person name="Henrissat B."/>
            <person name="Duncan S.H."/>
            <person name="Flint H.J."/>
        </authorList>
    </citation>
    <scope>NUCLEOTIDE SEQUENCE</scope>
    <source>
        <strain evidence="7">NBRC 107715</strain>
    </source>
</reference>
<gene>
    <name evidence="7" type="ORF">GCM10007888_35620</name>
    <name evidence="6" type="ORF">MOX02_41990</name>
</gene>
<organism evidence="6 8">
    <name type="scientific">Methylobacterium oxalidis</name>
    <dbReference type="NCBI Taxonomy" id="944322"/>
    <lineage>
        <taxon>Bacteria</taxon>
        <taxon>Pseudomonadati</taxon>
        <taxon>Pseudomonadota</taxon>
        <taxon>Alphaproteobacteria</taxon>
        <taxon>Hyphomicrobiales</taxon>
        <taxon>Methylobacteriaceae</taxon>
        <taxon>Methylobacterium</taxon>
    </lineage>
</organism>
<evidence type="ECO:0000259" key="5">
    <source>
        <dbReference type="PROSITE" id="PS51296"/>
    </source>
</evidence>
<dbReference type="GO" id="GO:0046872">
    <property type="term" value="F:metal ion binding"/>
    <property type="evidence" value="ECO:0007669"/>
    <property type="project" value="UniProtKB-KW"/>
</dbReference>
<dbReference type="Gene3D" id="2.102.10.10">
    <property type="entry name" value="Rieske [2Fe-2S] iron-sulphur domain"/>
    <property type="match status" value="1"/>
</dbReference>
<keyword evidence="1" id="KW-0001">2Fe-2S</keyword>
<sequence>MSWKYLCDVSDVSNNSLKLVDVDGIRIIVANYGEGFRAMPPICPHMEEPLDESGVVAGCVLTCTKHLWAWDLRNLDLMGETEKELKTYEVKQEGSRLLAFVERELTYDFDEDADDDEDFFANA</sequence>